<dbReference type="Gene3D" id="3.40.50.280">
    <property type="entry name" value="Cobalamin-binding domain"/>
    <property type="match status" value="1"/>
</dbReference>
<accession>A0A3S4JSB8</accession>
<dbReference type="GO" id="GO:0046872">
    <property type="term" value="F:metal ion binding"/>
    <property type="evidence" value="ECO:0007669"/>
    <property type="project" value="InterPro"/>
</dbReference>
<name>A0A3S4JSB8_CHRVL</name>
<evidence type="ECO:0000313" key="3">
    <source>
        <dbReference type="Proteomes" id="UP000275777"/>
    </source>
</evidence>
<gene>
    <name evidence="2" type="ORF">NCTC9695_00109</name>
</gene>
<dbReference type="EMBL" id="LR134182">
    <property type="protein sequence ID" value="VEB39724.1"/>
    <property type="molecule type" value="Genomic_DNA"/>
</dbReference>
<dbReference type="AlphaFoldDB" id="A0A3S4JSB8"/>
<dbReference type="Proteomes" id="UP000275777">
    <property type="component" value="Chromosome"/>
</dbReference>
<dbReference type="PROSITE" id="PS51332">
    <property type="entry name" value="B12_BINDING"/>
    <property type="match status" value="1"/>
</dbReference>
<dbReference type="GO" id="GO:0031419">
    <property type="term" value="F:cobalamin binding"/>
    <property type="evidence" value="ECO:0007669"/>
    <property type="project" value="InterPro"/>
</dbReference>
<evidence type="ECO:0000313" key="2">
    <source>
        <dbReference type="EMBL" id="VEB39724.1"/>
    </source>
</evidence>
<evidence type="ECO:0000259" key="1">
    <source>
        <dbReference type="PROSITE" id="PS51332"/>
    </source>
</evidence>
<organism evidence="2 3">
    <name type="scientific">Chromobacterium violaceum</name>
    <dbReference type="NCBI Taxonomy" id="536"/>
    <lineage>
        <taxon>Bacteria</taxon>
        <taxon>Pseudomonadati</taxon>
        <taxon>Pseudomonadota</taxon>
        <taxon>Betaproteobacteria</taxon>
        <taxon>Neisseriales</taxon>
        <taxon>Chromobacteriaceae</taxon>
        <taxon>Chromobacterium</taxon>
    </lineage>
</organism>
<feature type="domain" description="B12-binding" evidence="1">
    <location>
        <begin position="1"/>
        <end position="69"/>
    </location>
</feature>
<reference evidence="2 3" key="1">
    <citation type="submission" date="2018-12" db="EMBL/GenBank/DDBJ databases">
        <authorList>
            <consortium name="Pathogen Informatics"/>
        </authorList>
    </citation>
    <scope>NUCLEOTIDE SEQUENCE [LARGE SCALE GENOMIC DNA]</scope>
    <source>
        <strain evidence="2 3">NCTC9695</strain>
    </source>
</reference>
<protein>
    <submittedName>
        <fullName evidence="2">Bacteriocin maturation radical SAM protein 1</fullName>
    </submittedName>
</protein>
<proteinExistence type="predicted"/>
<dbReference type="InterPro" id="IPR006158">
    <property type="entry name" value="Cobalamin-bd"/>
</dbReference>
<sequence>MYAAFRIAQTIKRQWPDIKICLGGGYVNTELRELAEPRVFDYFDYVTLDDGEKPLLALMEHLEGKRGVSRLARTFLRQDGAVRYVNLQEADVPFSEVGTPPGTACR</sequence>